<evidence type="ECO:0000313" key="2">
    <source>
        <dbReference type="Proteomes" id="UP000214566"/>
    </source>
</evidence>
<name>A0A238D7G2_THIDL</name>
<proteinExistence type="predicted"/>
<gene>
    <name evidence="1" type="ORF">THIARS_70815</name>
</gene>
<keyword evidence="2" id="KW-1185">Reference proteome</keyword>
<dbReference type="EMBL" id="FLMQ01000056">
    <property type="protein sequence ID" value="SBP89195.1"/>
    <property type="molecule type" value="Genomic_DNA"/>
</dbReference>
<dbReference type="Proteomes" id="UP000214566">
    <property type="component" value="Unassembled WGS sequence"/>
</dbReference>
<dbReference type="AlphaFoldDB" id="A0A238D7G2"/>
<protein>
    <submittedName>
        <fullName evidence="1">Uncharacterized protein</fullName>
    </submittedName>
</protein>
<dbReference type="AntiFam" id="ANF00010">
    <property type="entry name" value="tRNA translation"/>
</dbReference>
<reference evidence="1 2" key="1">
    <citation type="submission" date="2016-06" db="EMBL/GenBank/DDBJ databases">
        <authorList>
            <person name="Kjaerup R.B."/>
            <person name="Dalgaard T.S."/>
            <person name="Juul-Madsen H.R."/>
        </authorList>
    </citation>
    <scope>NUCLEOTIDE SEQUENCE [LARGE SCALE GENOMIC DNA]</scope>
    <source>
        <strain evidence="1 2">DSM 16361</strain>
    </source>
</reference>
<sequence length="44" mass="4765">MSQVLESVKISGFAAGVAQLVEQLIRNEKVEGSIPFTGTTNMFH</sequence>
<accession>A0A238D7G2</accession>
<evidence type="ECO:0000313" key="1">
    <source>
        <dbReference type="EMBL" id="SBP89195.1"/>
    </source>
</evidence>
<organism evidence="1 2">
    <name type="scientific">Thiomonas delicata</name>
    <name type="common">Thiomonas cuprina</name>
    <dbReference type="NCBI Taxonomy" id="364030"/>
    <lineage>
        <taxon>Bacteria</taxon>
        <taxon>Pseudomonadati</taxon>
        <taxon>Pseudomonadota</taxon>
        <taxon>Betaproteobacteria</taxon>
        <taxon>Burkholderiales</taxon>
        <taxon>Thiomonas</taxon>
    </lineage>
</organism>